<dbReference type="NCBIfam" id="NF008669">
    <property type="entry name" value="PRK11670.1"/>
    <property type="match status" value="1"/>
</dbReference>
<protein>
    <recommendedName>
        <fullName evidence="9">Iron-sulfur cluster carrier protein</fullName>
    </recommendedName>
</protein>
<dbReference type="eggNOG" id="COG0489">
    <property type="taxonomic scope" value="Bacteria"/>
</dbReference>
<dbReference type="Pfam" id="PF10609">
    <property type="entry name" value="ParA"/>
    <property type="match status" value="1"/>
</dbReference>
<dbReference type="InterPro" id="IPR034904">
    <property type="entry name" value="FSCA_dom_sf"/>
</dbReference>
<dbReference type="STRING" id="555778.Hneap_0423"/>
<evidence type="ECO:0000256" key="3">
    <source>
        <dbReference type="ARBA" id="ARBA00022723"/>
    </source>
</evidence>
<dbReference type="Gene3D" id="3.40.50.300">
    <property type="entry name" value="P-loop containing nucleotide triphosphate hydrolases"/>
    <property type="match status" value="1"/>
</dbReference>
<comment type="similarity">
    <text evidence="2">In the C-terminal section; belongs to the Mrp/NBP35 ATP-binding proteins family.</text>
</comment>
<dbReference type="PROSITE" id="PS01215">
    <property type="entry name" value="MRP"/>
    <property type="match status" value="1"/>
</dbReference>
<dbReference type="RefSeq" id="WP_012823316.1">
    <property type="nucleotide sequence ID" value="NC_013422.1"/>
</dbReference>
<dbReference type="PANTHER" id="PTHR42961">
    <property type="entry name" value="IRON-SULFUR PROTEIN NUBPL"/>
    <property type="match status" value="1"/>
</dbReference>
<dbReference type="HAMAP" id="MF_02040">
    <property type="entry name" value="Mrp_NBP35"/>
    <property type="match status" value="1"/>
</dbReference>
<dbReference type="FunFam" id="3.40.50.300:FF:000418">
    <property type="entry name" value="Iron-sulfur cluster carrier protein"/>
    <property type="match status" value="1"/>
</dbReference>
<keyword evidence="3 9" id="KW-0479">Metal-binding</keyword>
<comment type="similarity">
    <text evidence="1">In the N-terminal section; belongs to the MIP18 family.</text>
</comment>
<evidence type="ECO:0000256" key="9">
    <source>
        <dbReference type="HAMAP-Rule" id="MF_02040"/>
    </source>
</evidence>
<dbReference type="InterPro" id="IPR019591">
    <property type="entry name" value="Mrp/NBP35_ATP-bd"/>
</dbReference>
<dbReference type="OrthoDB" id="9809679at2"/>
<evidence type="ECO:0000256" key="4">
    <source>
        <dbReference type="ARBA" id="ARBA00022741"/>
    </source>
</evidence>
<dbReference type="GO" id="GO:0046872">
    <property type="term" value="F:metal ion binding"/>
    <property type="evidence" value="ECO:0007669"/>
    <property type="project" value="UniProtKB-KW"/>
</dbReference>
<comment type="similarity">
    <text evidence="8 9">Belongs to the Mrp/NBP35 ATP-binding proteins family.</text>
</comment>
<comment type="subunit">
    <text evidence="9">Homodimer.</text>
</comment>
<organism evidence="11 12">
    <name type="scientific">Halothiobacillus neapolitanus (strain ATCC 23641 / DSM 15147 / CIP 104769 / NCIMB 8539 / c2)</name>
    <name type="common">Thiobacillus neapolitanus</name>
    <dbReference type="NCBI Taxonomy" id="555778"/>
    <lineage>
        <taxon>Bacteria</taxon>
        <taxon>Pseudomonadati</taxon>
        <taxon>Pseudomonadota</taxon>
        <taxon>Gammaproteobacteria</taxon>
        <taxon>Chromatiales</taxon>
        <taxon>Halothiobacillaceae</taxon>
        <taxon>Halothiobacillus</taxon>
    </lineage>
</organism>
<dbReference type="GO" id="GO:0051539">
    <property type="term" value="F:4 iron, 4 sulfur cluster binding"/>
    <property type="evidence" value="ECO:0007669"/>
    <property type="project" value="TreeGrafter"/>
</dbReference>
<keyword evidence="9" id="KW-0378">Hydrolase</keyword>
<evidence type="ECO:0000256" key="6">
    <source>
        <dbReference type="ARBA" id="ARBA00023004"/>
    </source>
</evidence>
<dbReference type="AlphaFoldDB" id="D0KXV7"/>
<dbReference type="PANTHER" id="PTHR42961:SF2">
    <property type="entry name" value="IRON-SULFUR PROTEIN NUBPL"/>
    <property type="match status" value="1"/>
</dbReference>
<reference evidence="11 12" key="1">
    <citation type="submission" date="2009-10" db="EMBL/GenBank/DDBJ databases">
        <title>Complete sequence of Halothiobacillus neapolitanus c2.</title>
        <authorList>
            <consortium name="US DOE Joint Genome Institute"/>
            <person name="Lucas S."/>
            <person name="Copeland A."/>
            <person name="Lapidus A."/>
            <person name="Glavina del Rio T."/>
            <person name="Tice H."/>
            <person name="Bruce D."/>
            <person name="Goodwin L."/>
            <person name="Pitluck S."/>
            <person name="Davenport K."/>
            <person name="Brettin T."/>
            <person name="Detter J.C."/>
            <person name="Han C."/>
            <person name="Tapia R."/>
            <person name="Larimer F."/>
            <person name="Land M."/>
            <person name="Hauser L."/>
            <person name="Kyrpides N."/>
            <person name="Mikhailova N."/>
            <person name="Kerfeld C."/>
            <person name="Cannon G."/>
            <person name="Heinhort S."/>
        </authorList>
    </citation>
    <scope>NUCLEOTIDE SEQUENCE [LARGE SCALE GENOMIC DNA]</scope>
    <source>
        <strain evidence="12">ATCC 23641 / c2</strain>
    </source>
</reference>
<dbReference type="EMBL" id="CP001801">
    <property type="protein sequence ID" value="ACX95280.1"/>
    <property type="molecule type" value="Genomic_DNA"/>
</dbReference>
<sequence>MFGLFGKKIDTARSEALRNALGSLVDPHAGETLADAHFIERAEVVGDEAQIDVVLDYPAAGFEAELTELLERTALQIEGIKSAKTTIAFVSPLGSSQNGKPLPGVRNIIAVASGKGGVGKSTTSVNLALALAAEGATVGLLDADIYGPSQPLMLGAKETPVVDEQRAMQPVMAHGLQTMSIGYLIDDAQAMVWRGPMVTSALMQLLNDTRWHDLDYLIVDMPPGTGDIQLTLAQKVPVAGSVIVTTPQDIALIDARKAITMFEKVNVPVLGVIENMSVHVCSNCGHVEPIFGSGGGEKLASENHIDLLGQLPLDLAIRTDVDEGWPTVVRDSESVNALIYRQTARKLAAALGRHLRQDHFDGPNISIDEDGGDADG</sequence>
<feature type="domain" description="MIP18 family-like" evidence="10">
    <location>
        <begin position="15"/>
        <end position="83"/>
    </location>
</feature>
<evidence type="ECO:0000256" key="7">
    <source>
        <dbReference type="ARBA" id="ARBA00023014"/>
    </source>
</evidence>
<dbReference type="Gene3D" id="3.30.300.130">
    <property type="entry name" value="Fe-S cluster assembly (FSCA)"/>
    <property type="match status" value="1"/>
</dbReference>
<evidence type="ECO:0000256" key="1">
    <source>
        <dbReference type="ARBA" id="ARBA00007352"/>
    </source>
</evidence>
<evidence type="ECO:0000313" key="11">
    <source>
        <dbReference type="EMBL" id="ACX95280.1"/>
    </source>
</evidence>
<dbReference type="SUPFAM" id="SSF52540">
    <property type="entry name" value="P-loop containing nucleoside triphosphate hydrolases"/>
    <property type="match status" value="1"/>
</dbReference>
<dbReference type="GO" id="GO:0140663">
    <property type="term" value="F:ATP-dependent FeS chaperone activity"/>
    <property type="evidence" value="ECO:0007669"/>
    <property type="project" value="InterPro"/>
</dbReference>
<evidence type="ECO:0000256" key="2">
    <source>
        <dbReference type="ARBA" id="ARBA00008205"/>
    </source>
</evidence>
<dbReference type="Proteomes" id="UP000009102">
    <property type="component" value="Chromosome"/>
</dbReference>
<keyword evidence="6 9" id="KW-0408">Iron</keyword>
<dbReference type="GO" id="GO:0005524">
    <property type="term" value="F:ATP binding"/>
    <property type="evidence" value="ECO:0007669"/>
    <property type="project" value="UniProtKB-UniRule"/>
</dbReference>
<dbReference type="CDD" id="cd02037">
    <property type="entry name" value="Mrp_NBP35"/>
    <property type="match status" value="1"/>
</dbReference>
<comment type="function">
    <text evidence="9">Binds and transfers iron-sulfur (Fe-S) clusters to target apoproteins. Can hydrolyze ATP.</text>
</comment>
<dbReference type="InterPro" id="IPR044304">
    <property type="entry name" value="NUBPL-like"/>
</dbReference>
<dbReference type="KEGG" id="hna:Hneap_0423"/>
<feature type="binding site" evidence="9">
    <location>
        <begin position="114"/>
        <end position="121"/>
    </location>
    <ligand>
        <name>ATP</name>
        <dbReference type="ChEBI" id="CHEBI:30616"/>
    </ligand>
</feature>
<dbReference type="InterPro" id="IPR033756">
    <property type="entry name" value="YlxH/NBP35"/>
</dbReference>
<keyword evidence="7 9" id="KW-0411">Iron-sulfur</keyword>
<evidence type="ECO:0000256" key="8">
    <source>
        <dbReference type="ARBA" id="ARBA00024036"/>
    </source>
</evidence>
<accession>D0KXV7</accession>
<dbReference type="GO" id="GO:0016226">
    <property type="term" value="P:iron-sulfur cluster assembly"/>
    <property type="evidence" value="ECO:0007669"/>
    <property type="project" value="InterPro"/>
</dbReference>
<keyword evidence="12" id="KW-1185">Reference proteome</keyword>
<dbReference type="GO" id="GO:0016887">
    <property type="term" value="F:ATP hydrolysis activity"/>
    <property type="evidence" value="ECO:0007669"/>
    <property type="project" value="UniProtKB-UniRule"/>
</dbReference>
<proteinExistence type="inferred from homology"/>
<name>D0KXV7_HALNC</name>
<keyword evidence="5 9" id="KW-0067">ATP-binding</keyword>
<gene>
    <name evidence="11" type="ordered locus">Hneap_0423</name>
</gene>
<dbReference type="HOGENOM" id="CLU_024839_0_0_6"/>
<dbReference type="InterPro" id="IPR000808">
    <property type="entry name" value="Mrp-like_CS"/>
</dbReference>
<dbReference type="GO" id="GO:0005829">
    <property type="term" value="C:cytosol"/>
    <property type="evidence" value="ECO:0007669"/>
    <property type="project" value="TreeGrafter"/>
</dbReference>
<dbReference type="Pfam" id="PF01883">
    <property type="entry name" value="FeS_assembly_P"/>
    <property type="match status" value="1"/>
</dbReference>
<evidence type="ECO:0000256" key="5">
    <source>
        <dbReference type="ARBA" id="ARBA00022840"/>
    </source>
</evidence>
<keyword evidence="4 9" id="KW-0547">Nucleotide-binding</keyword>
<dbReference type="SUPFAM" id="SSF117916">
    <property type="entry name" value="Fe-S cluster assembly (FSCA) domain-like"/>
    <property type="match status" value="1"/>
</dbReference>
<dbReference type="InterPro" id="IPR027417">
    <property type="entry name" value="P-loop_NTPase"/>
</dbReference>
<dbReference type="InterPro" id="IPR002744">
    <property type="entry name" value="MIP18-like"/>
</dbReference>
<evidence type="ECO:0000313" key="12">
    <source>
        <dbReference type="Proteomes" id="UP000009102"/>
    </source>
</evidence>
<evidence type="ECO:0000259" key="10">
    <source>
        <dbReference type="Pfam" id="PF01883"/>
    </source>
</evidence>